<organism evidence="1 2">
    <name type="scientific">Cetraspora pellucida</name>
    <dbReference type="NCBI Taxonomy" id="1433469"/>
    <lineage>
        <taxon>Eukaryota</taxon>
        <taxon>Fungi</taxon>
        <taxon>Fungi incertae sedis</taxon>
        <taxon>Mucoromycota</taxon>
        <taxon>Glomeromycotina</taxon>
        <taxon>Glomeromycetes</taxon>
        <taxon>Diversisporales</taxon>
        <taxon>Gigasporaceae</taxon>
        <taxon>Cetraspora</taxon>
    </lineage>
</organism>
<comment type="caution">
    <text evidence="1">The sequence shown here is derived from an EMBL/GenBank/DDBJ whole genome shotgun (WGS) entry which is preliminary data.</text>
</comment>
<evidence type="ECO:0000313" key="1">
    <source>
        <dbReference type="EMBL" id="CAG8532802.1"/>
    </source>
</evidence>
<keyword evidence="2" id="KW-1185">Reference proteome</keyword>
<dbReference type="EMBL" id="CAJVPW010003965">
    <property type="protein sequence ID" value="CAG8532802.1"/>
    <property type="molecule type" value="Genomic_DNA"/>
</dbReference>
<evidence type="ECO:0000313" key="2">
    <source>
        <dbReference type="Proteomes" id="UP000789366"/>
    </source>
</evidence>
<gene>
    <name evidence="1" type="ORF">SPELUC_LOCUS4444</name>
</gene>
<dbReference type="Proteomes" id="UP000789366">
    <property type="component" value="Unassembled WGS sequence"/>
</dbReference>
<proteinExistence type="predicted"/>
<sequence>MSDERLSSTDIALKSNKDISLKSNKVIALKLNSPSCGPSVGAATNVLNVADEILINFFKFITSPKNFASSCKRFSIIARDEHARAEWIICQYGKAHALFHAIRLGPSFINLPVAKAIVAKKAILSRYFVQKLLINFGKHDQQLLELKIAHNIMGHVDINRINHKVPWSSNLQIPVFTYLMT</sequence>
<name>A0ACA9LNT0_9GLOM</name>
<protein>
    <submittedName>
        <fullName evidence="1">8310_t:CDS:1</fullName>
    </submittedName>
</protein>
<accession>A0ACA9LNT0</accession>
<reference evidence="1" key="1">
    <citation type="submission" date="2021-06" db="EMBL/GenBank/DDBJ databases">
        <authorList>
            <person name="Kallberg Y."/>
            <person name="Tangrot J."/>
            <person name="Rosling A."/>
        </authorList>
    </citation>
    <scope>NUCLEOTIDE SEQUENCE</scope>
    <source>
        <strain evidence="1">28 12/20/2015</strain>
    </source>
</reference>